<keyword evidence="5" id="KW-1185">Reference proteome</keyword>
<accession>A0ABW9XZP9</accession>
<evidence type="ECO:0000256" key="1">
    <source>
        <dbReference type="ARBA" id="ARBA00023125"/>
    </source>
</evidence>
<dbReference type="RefSeq" id="WP_161747186.1">
    <property type="nucleotide sequence ID" value="NZ_JAAAMV010000036.1"/>
</dbReference>
<dbReference type="PROSITE" id="PS01081">
    <property type="entry name" value="HTH_TETR_1"/>
    <property type="match status" value="1"/>
</dbReference>
<dbReference type="InterPro" id="IPR050624">
    <property type="entry name" value="HTH-type_Tx_Regulator"/>
</dbReference>
<evidence type="ECO:0000313" key="4">
    <source>
        <dbReference type="EMBL" id="NBD28171.1"/>
    </source>
</evidence>
<dbReference type="InterPro" id="IPR039532">
    <property type="entry name" value="TetR_C_Firmicutes"/>
</dbReference>
<dbReference type="Pfam" id="PF00440">
    <property type="entry name" value="TetR_N"/>
    <property type="match status" value="1"/>
</dbReference>
<dbReference type="Pfam" id="PF14278">
    <property type="entry name" value="TetR_C_8"/>
    <property type="match status" value="1"/>
</dbReference>
<feature type="DNA-binding region" description="H-T-H motif" evidence="2">
    <location>
        <begin position="32"/>
        <end position="51"/>
    </location>
</feature>
<evidence type="ECO:0000313" key="5">
    <source>
        <dbReference type="Proteomes" id="UP000665561"/>
    </source>
</evidence>
<dbReference type="InterPro" id="IPR023772">
    <property type="entry name" value="DNA-bd_HTH_TetR-type_CS"/>
</dbReference>
<dbReference type="Proteomes" id="UP000665561">
    <property type="component" value="Unassembled WGS sequence"/>
</dbReference>
<comment type="caution">
    <text evidence="4">The sequence shown here is derived from an EMBL/GenBank/DDBJ whole genome shotgun (WGS) entry which is preliminary data.</text>
</comment>
<dbReference type="Gene3D" id="1.10.357.10">
    <property type="entry name" value="Tetracycline Repressor, domain 2"/>
    <property type="match status" value="1"/>
</dbReference>
<dbReference type="PROSITE" id="PS50977">
    <property type="entry name" value="HTH_TETR_2"/>
    <property type="match status" value="1"/>
</dbReference>
<dbReference type="PANTHER" id="PTHR43479">
    <property type="entry name" value="ACREF/ENVCD OPERON REPRESSOR-RELATED"/>
    <property type="match status" value="1"/>
</dbReference>
<dbReference type="SUPFAM" id="SSF46689">
    <property type="entry name" value="Homeodomain-like"/>
    <property type="match status" value="1"/>
</dbReference>
<keyword evidence="1 2" id="KW-0238">DNA-binding</keyword>
<feature type="domain" description="HTH tetR-type" evidence="3">
    <location>
        <begin position="9"/>
        <end position="69"/>
    </location>
</feature>
<protein>
    <submittedName>
        <fullName evidence="4">TetR family transcriptional regulator</fullName>
    </submittedName>
</protein>
<dbReference type="PRINTS" id="PR00455">
    <property type="entry name" value="HTHTETR"/>
</dbReference>
<evidence type="ECO:0000259" key="3">
    <source>
        <dbReference type="PROSITE" id="PS50977"/>
    </source>
</evidence>
<proteinExistence type="predicted"/>
<dbReference type="InterPro" id="IPR001647">
    <property type="entry name" value="HTH_TetR"/>
</dbReference>
<organism evidence="4 5">
    <name type="scientific">Paenibacillus glycinis</name>
    <dbReference type="NCBI Taxonomy" id="2697035"/>
    <lineage>
        <taxon>Bacteria</taxon>
        <taxon>Bacillati</taxon>
        <taxon>Bacillota</taxon>
        <taxon>Bacilli</taxon>
        <taxon>Bacillales</taxon>
        <taxon>Paenibacillaceae</taxon>
        <taxon>Paenibacillus</taxon>
    </lineage>
</organism>
<reference evidence="4 5" key="1">
    <citation type="submission" date="2020-01" db="EMBL/GenBank/DDBJ databases">
        <title>Paenibacillus soybeanensis sp. nov. isolated from the nodules of soybean (Glycine max(L.) Merr).</title>
        <authorList>
            <person name="Wang H."/>
        </authorList>
    </citation>
    <scope>NUCLEOTIDE SEQUENCE [LARGE SCALE GENOMIC DNA]</scope>
    <source>
        <strain evidence="4 5">T1</strain>
    </source>
</reference>
<name>A0ABW9XZP9_9BACL</name>
<dbReference type="PANTHER" id="PTHR43479:SF23">
    <property type="entry name" value="HTH TETR-TYPE DOMAIN-CONTAINING PROTEIN"/>
    <property type="match status" value="1"/>
</dbReference>
<gene>
    <name evidence="4" type="ORF">GT019_30260</name>
</gene>
<sequence length="194" mass="22416">MAKSDRRIKKTREAIHQALIALMAEKSFEHITINHISEKADLNRGTIYLHFADKYDLLDQCMQARLDAMATFCTLSRPGEEDTDIARSLLPMFRYFEEHYAFFSSMLADKGITCFRERLIHMVQNGLIERLLTEASNREARDEVAVQFMASAYVGVVEWWIKHRMPLSPEVMAGKLWDMLELHYAAIRLSSTPG</sequence>
<dbReference type="InterPro" id="IPR009057">
    <property type="entry name" value="Homeodomain-like_sf"/>
</dbReference>
<dbReference type="EMBL" id="JAAAMV010000036">
    <property type="protein sequence ID" value="NBD28171.1"/>
    <property type="molecule type" value="Genomic_DNA"/>
</dbReference>
<evidence type="ECO:0000256" key="2">
    <source>
        <dbReference type="PROSITE-ProRule" id="PRU00335"/>
    </source>
</evidence>